<evidence type="ECO:0000256" key="2">
    <source>
        <dbReference type="ARBA" id="ARBA00005712"/>
    </source>
</evidence>
<keyword evidence="7" id="KW-0066">ATP synthesis</keyword>
<organism evidence="9 10">
    <name type="scientific">Candidatus Scatoplasma merdavium</name>
    <dbReference type="NCBI Taxonomy" id="2840932"/>
    <lineage>
        <taxon>Bacteria</taxon>
        <taxon>Bacillati</taxon>
        <taxon>Bacillota</taxon>
        <taxon>Bacilli</taxon>
        <taxon>Bacillales</taxon>
        <taxon>Candidatus Scatoplasma</taxon>
    </lineage>
</organism>
<comment type="similarity">
    <text evidence="2 7">Belongs to the ATPase epsilon chain family.</text>
</comment>
<comment type="subunit">
    <text evidence="7">F-type ATPases have 2 components, CF(1) - the catalytic core - and CF(0) - the membrane proton channel. CF(1) has five subunits: alpha(3), beta(3), gamma(1), delta(1), epsilon(1). CF(0) has three main subunits: a, b and c.</text>
</comment>
<keyword evidence="4 7" id="KW-0406">Ion transport</keyword>
<evidence type="ECO:0000256" key="7">
    <source>
        <dbReference type="RuleBase" id="RU003656"/>
    </source>
</evidence>
<reference evidence="9" key="2">
    <citation type="journal article" date="2021" name="PeerJ">
        <title>Extensive microbial diversity within the chicken gut microbiome revealed by metagenomics and culture.</title>
        <authorList>
            <person name="Gilroy R."/>
            <person name="Ravi A."/>
            <person name="Getino M."/>
            <person name="Pursley I."/>
            <person name="Horton D.L."/>
            <person name="Alikhan N.F."/>
            <person name="Baker D."/>
            <person name="Gharbi K."/>
            <person name="Hall N."/>
            <person name="Watson M."/>
            <person name="Adriaenssens E.M."/>
            <person name="Foster-Nyarko E."/>
            <person name="Jarju S."/>
            <person name="Secka A."/>
            <person name="Antonio M."/>
            <person name="Oren A."/>
            <person name="Chaudhuri R.R."/>
            <person name="La Ragione R."/>
            <person name="Hildebrand F."/>
            <person name="Pallen M.J."/>
        </authorList>
    </citation>
    <scope>NUCLEOTIDE SEQUENCE</scope>
    <source>
        <strain evidence="9">1748</strain>
    </source>
</reference>
<dbReference type="NCBIfam" id="TIGR01216">
    <property type="entry name" value="ATP_synt_epsi"/>
    <property type="match status" value="1"/>
</dbReference>
<dbReference type="GO" id="GO:0046933">
    <property type="term" value="F:proton-transporting ATP synthase activity, rotational mechanism"/>
    <property type="evidence" value="ECO:0007669"/>
    <property type="project" value="InterPro"/>
</dbReference>
<dbReference type="InterPro" id="IPR020546">
    <property type="entry name" value="ATP_synth_F1_dsu/esu_N"/>
</dbReference>
<dbReference type="InterPro" id="IPR036771">
    <property type="entry name" value="ATPsynth_dsu/esu_N"/>
</dbReference>
<evidence type="ECO:0000313" key="9">
    <source>
        <dbReference type="EMBL" id="MBO8414622.1"/>
    </source>
</evidence>
<dbReference type="EMBL" id="JADING010000116">
    <property type="protein sequence ID" value="MBO8414622.1"/>
    <property type="molecule type" value="Genomic_DNA"/>
</dbReference>
<comment type="caution">
    <text evidence="9">The sequence shown here is derived from an EMBL/GenBank/DDBJ whole genome shotgun (WGS) entry which is preliminary data.</text>
</comment>
<evidence type="ECO:0000256" key="5">
    <source>
        <dbReference type="ARBA" id="ARBA00023136"/>
    </source>
</evidence>
<keyword evidence="5" id="KW-0472">Membrane</keyword>
<reference evidence="9" key="1">
    <citation type="submission" date="2020-10" db="EMBL/GenBank/DDBJ databases">
        <authorList>
            <person name="Gilroy R."/>
        </authorList>
    </citation>
    <scope>NUCLEOTIDE SEQUENCE</scope>
    <source>
        <strain evidence="9">1748</strain>
    </source>
</reference>
<gene>
    <name evidence="9" type="primary">atpC</name>
    <name evidence="9" type="ORF">IAC78_04050</name>
</gene>
<dbReference type="InterPro" id="IPR001469">
    <property type="entry name" value="ATP_synth_F1_dsu/esu"/>
</dbReference>
<evidence type="ECO:0000256" key="1">
    <source>
        <dbReference type="ARBA" id="ARBA00004184"/>
    </source>
</evidence>
<name>A0A9D9GMC4_9BACL</name>
<feature type="non-terminal residue" evidence="9">
    <location>
        <position position="100"/>
    </location>
</feature>
<dbReference type="HAMAP" id="MF_00530">
    <property type="entry name" value="ATP_synth_epsil_bac"/>
    <property type="match status" value="1"/>
</dbReference>
<evidence type="ECO:0000313" key="10">
    <source>
        <dbReference type="Proteomes" id="UP000823629"/>
    </source>
</evidence>
<comment type="subcellular location">
    <subcellularLocation>
        <location evidence="1">Endomembrane system</location>
        <topology evidence="1">Peripheral membrane protein</topology>
    </subcellularLocation>
</comment>
<dbReference type="GO" id="GO:0045259">
    <property type="term" value="C:proton-transporting ATP synthase complex"/>
    <property type="evidence" value="ECO:0007669"/>
    <property type="project" value="UniProtKB-KW"/>
</dbReference>
<accession>A0A9D9GMC4</accession>
<evidence type="ECO:0000256" key="3">
    <source>
        <dbReference type="ARBA" id="ARBA00022448"/>
    </source>
</evidence>
<protein>
    <submittedName>
        <fullName evidence="9">ATP synthase F1 subunit epsilon</fullName>
    </submittedName>
</protein>
<dbReference type="AlphaFoldDB" id="A0A9D9GMC4"/>
<dbReference type="Proteomes" id="UP000823629">
    <property type="component" value="Unassembled WGS sequence"/>
</dbReference>
<dbReference type="Gene3D" id="2.60.15.10">
    <property type="entry name" value="F0F1 ATP synthase delta/epsilon subunit, N-terminal"/>
    <property type="match status" value="1"/>
</dbReference>
<keyword evidence="6 7" id="KW-0139">CF(1)</keyword>
<sequence>MMDTNLFPYEIVSIEGQRYEGEASLINLKLSDGEIGIMKDHLPLVGIIAISHLTCIKNKEQKIFAISGGILNVTKKKVSILADAFEAKEEIDVNRAEQSK</sequence>
<evidence type="ECO:0000256" key="6">
    <source>
        <dbReference type="ARBA" id="ARBA00023196"/>
    </source>
</evidence>
<dbReference type="SUPFAM" id="SSF51344">
    <property type="entry name" value="Epsilon subunit of F1F0-ATP synthase N-terminal domain"/>
    <property type="match status" value="1"/>
</dbReference>
<dbReference type="GO" id="GO:0012505">
    <property type="term" value="C:endomembrane system"/>
    <property type="evidence" value="ECO:0007669"/>
    <property type="project" value="UniProtKB-SubCell"/>
</dbReference>
<feature type="domain" description="ATP synthase F1 complex delta/epsilon subunit N-terminal" evidence="8">
    <location>
        <begin position="9"/>
        <end position="84"/>
    </location>
</feature>
<dbReference type="CDD" id="cd12152">
    <property type="entry name" value="F1-ATPase_delta"/>
    <property type="match status" value="1"/>
</dbReference>
<proteinExistence type="inferred from homology"/>
<dbReference type="Pfam" id="PF02823">
    <property type="entry name" value="ATP-synt_DE_N"/>
    <property type="match status" value="1"/>
</dbReference>
<keyword evidence="3 7" id="KW-0813">Transport</keyword>
<evidence type="ECO:0000256" key="4">
    <source>
        <dbReference type="ARBA" id="ARBA00023065"/>
    </source>
</evidence>
<evidence type="ECO:0000259" key="8">
    <source>
        <dbReference type="Pfam" id="PF02823"/>
    </source>
</evidence>